<sequence length="257" mass="30069">MENLSQLFWQASIEEIVQGYIYDKEKEEFICLICGGAFVKGKIYNDNEGYYEAEKYTRIHIVKEHKSMFDYLLNLNKKLTGLTDHQKTLLGLFYNGYTDAEIVKELGGGSTSTIRNHRFTLREKEKQAKLFLSIMKLLELRDQGKGKDEFIPIHRGATVIDERYAITEEENEKILNTYFKNGLEGPLSSFPVKKEKRKIAILRHIVKGFDVGVNYTEKEINEVLKSIYGDYVLIRRYLIEYGFLDREKDGSKYWVIE</sequence>
<dbReference type="Pfam" id="PF09860">
    <property type="entry name" value="DUF2087"/>
    <property type="match status" value="1"/>
</dbReference>
<protein>
    <submittedName>
        <fullName evidence="2">DUF2087 domain-containing protein</fullName>
    </submittedName>
</protein>
<reference evidence="2 3" key="1">
    <citation type="submission" date="2020-07" db="EMBL/GenBank/DDBJ databases">
        <title>Alkalicella. sp. LB2 genome.</title>
        <authorList>
            <person name="Postec A."/>
            <person name="Quemeneur M."/>
        </authorList>
    </citation>
    <scope>NUCLEOTIDE SEQUENCE [LARGE SCALE GENOMIC DNA]</scope>
    <source>
        <strain evidence="2 3">LB2</strain>
    </source>
</reference>
<dbReference type="RefSeq" id="WP_213165755.1">
    <property type="nucleotide sequence ID" value="NZ_CP058559.1"/>
</dbReference>
<keyword evidence="3" id="KW-1185">Reference proteome</keyword>
<dbReference type="Proteomes" id="UP000516160">
    <property type="component" value="Chromosome"/>
</dbReference>
<dbReference type="InterPro" id="IPR018656">
    <property type="entry name" value="DUF2087"/>
</dbReference>
<evidence type="ECO:0000259" key="1">
    <source>
        <dbReference type="Pfam" id="PF09860"/>
    </source>
</evidence>
<dbReference type="EMBL" id="CP058559">
    <property type="protein sequence ID" value="QNO15393.1"/>
    <property type="molecule type" value="Genomic_DNA"/>
</dbReference>
<dbReference type="KEGG" id="acae:HYG86_11765"/>
<proteinExistence type="predicted"/>
<dbReference type="AlphaFoldDB" id="A0A7G9W9N1"/>
<organism evidence="2 3">
    <name type="scientific">Alkalicella caledoniensis</name>
    <dbReference type="NCBI Taxonomy" id="2731377"/>
    <lineage>
        <taxon>Bacteria</taxon>
        <taxon>Bacillati</taxon>
        <taxon>Bacillota</taxon>
        <taxon>Clostridia</taxon>
        <taxon>Eubacteriales</taxon>
        <taxon>Proteinivoracaceae</taxon>
        <taxon>Alkalicella</taxon>
    </lineage>
</organism>
<gene>
    <name evidence="2" type="ORF">HYG86_11765</name>
</gene>
<evidence type="ECO:0000313" key="2">
    <source>
        <dbReference type="EMBL" id="QNO15393.1"/>
    </source>
</evidence>
<name>A0A7G9W9N1_ALKCA</name>
<accession>A0A7G9W9N1</accession>
<evidence type="ECO:0000313" key="3">
    <source>
        <dbReference type="Proteomes" id="UP000516160"/>
    </source>
</evidence>
<feature type="domain" description="DUF2087" evidence="1">
    <location>
        <begin position="187"/>
        <end position="255"/>
    </location>
</feature>